<evidence type="ECO:0000256" key="2">
    <source>
        <dbReference type="ARBA" id="ARBA00020218"/>
    </source>
</evidence>
<protein>
    <recommendedName>
        <fullName evidence="2">Acetoin utilization protein AcuC</fullName>
    </recommendedName>
</protein>
<dbReference type="Gene3D" id="3.40.800.20">
    <property type="entry name" value="Histone deacetylase domain"/>
    <property type="match status" value="1"/>
</dbReference>
<dbReference type="PATRIC" id="fig|1237085.11.peg.3265"/>
<dbReference type="BioCyc" id="CNIT1237085:G1324-3269-MONOMER"/>
<evidence type="ECO:0000256" key="1">
    <source>
        <dbReference type="ARBA" id="ARBA00005101"/>
    </source>
</evidence>
<evidence type="ECO:0000313" key="6">
    <source>
        <dbReference type="Proteomes" id="UP000008037"/>
    </source>
</evidence>
<dbReference type="RefSeq" id="WP_015020717.1">
    <property type="nucleotide sequence ID" value="NC_018719.1"/>
</dbReference>
<dbReference type="InterPro" id="IPR023801">
    <property type="entry name" value="His_deacetylse_dom"/>
</dbReference>
<dbReference type="GeneID" id="13797079"/>
<name>K0INY5_NITGG</name>
<dbReference type="SUPFAM" id="SSF52768">
    <property type="entry name" value="Arginase/deacetylase"/>
    <property type="match status" value="1"/>
</dbReference>
<comment type="pathway">
    <text evidence="1">Ketone degradation; acetoin degradation.</text>
</comment>
<dbReference type="PANTHER" id="PTHR10625">
    <property type="entry name" value="HISTONE DEACETYLASE HDAC1-RELATED"/>
    <property type="match status" value="1"/>
</dbReference>
<keyword evidence="3" id="KW-0006">Acetoin catabolism</keyword>
<dbReference type="Pfam" id="PF00850">
    <property type="entry name" value="Hist_deacetyl"/>
    <property type="match status" value="1"/>
</dbReference>
<evidence type="ECO:0000256" key="3">
    <source>
        <dbReference type="ARBA" id="ARBA00022627"/>
    </source>
</evidence>
<dbReference type="PRINTS" id="PR01270">
    <property type="entry name" value="HDASUPER"/>
</dbReference>
<evidence type="ECO:0000313" key="5">
    <source>
        <dbReference type="EMBL" id="AFU60184.1"/>
    </source>
</evidence>
<dbReference type="Proteomes" id="UP000008037">
    <property type="component" value="Chromosome"/>
</dbReference>
<evidence type="ECO:0000259" key="4">
    <source>
        <dbReference type="Pfam" id="PF00850"/>
    </source>
</evidence>
<dbReference type="PANTHER" id="PTHR10625:SF10">
    <property type="entry name" value="HISTONE DEACETYLASE HDAC1"/>
    <property type="match status" value="1"/>
</dbReference>
<sequence length="322" mass="34828">MCQIAVFYGEALARYGFEGSHPFGTDRLGAFWSKLQSENVDNIVVEEPMLGTDQDALSFHDKEYVDLVRMASRHGGGMLLDRGDTPAFKGVFEASLYVIGSTLAALDMVVAGKDSKGRKIDHAFNPIGGLHHARRDTAGGFCVFNDIGVAILAARKKYGINRVMYVDIDAHHGDGVFYEFEDDPLLFFADIHEDGRHLYPGTGSASEIGKGTAAGTKLNLPLEPGAGDDEFIKAFDKVEQFVDGIKPELIILQCGADGLAGDPITHMQYSPAAHRYAADALHRLAHKHCMGRIIALGGGGYNRANIGAAWTEVVRSFAMAKP</sequence>
<accession>K0INY5</accession>
<dbReference type="FunCoup" id="K0INY5">
    <property type="interactions" value="126"/>
</dbReference>
<dbReference type="EMBL" id="CP002408">
    <property type="protein sequence ID" value="AFU60184.1"/>
    <property type="molecule type" value="Genomic_DNA"/>
</dbReference>
<proteinExistence type="predicted"/>
<gene>
    <name evidence="5" type="ordered locus">Ngar_c32690</name>
</gene>
<dbReference type="GO" id="GO:0045150">
    <property type="term" value="P:acetoin catabolic process"/>
    <property type="evidence" value="ECO:0007669"/>
    <property type="project" value="UniProtKB-UniPathway"/>
</dbReference>
<keyword evidence="6" id="KW-1185">Reference proteome</keyword>
<dbReference type="GO" id="GO:0040029">
    <property type="term" value="P:epigenetic regulation of gene expression"/>
    <property type="evidence" value="ECO:0007669"/>
    <property type="project" value="TreeGrafter"/>
</dbReference>
<dbReference type="GO" id="GO:0004407">
    <property type="term" value="F:histone deacetylase activity"/>
    <property type="evidence" value="ECO:0007669"/>
    <property type="project" value="TreeGrafter"/>
</dbReference>
<dbReference type="InterPro" id="IPR000286">
    <property type="entry name" value="HDACs"/>
</dbReference>
<dbReference type="HOGENOM" id="CLU_007727_8_0_2"/>
<dbReference type="InterPro" id="IPR037138">
    <property type="entry name" value="His_deacetylse_dom_sf"/>
</dbReference>
<dbReference type="CDD" id="cd09994">
    <property type="entry name" value="HDAC_AcuC_like"/>
    <property type="match status" value="1"/>
</dbReference>
<dbReference type="STRING" id="1237085.Ngar_c32690"/>
<reference evidence="5 6" key="1">
    <citation type="journal article" date="2012" name="Environ. Microbiol.">
        <title>The genome of the ammonia-oxidizing Candidatus Nitrososphaera gargensis: insights into metabolic versatility and environmental adaptations.</title>
        <authorList>
            <person name="Spang A."/>
            <person name="Poehlein A."/>
            <person name="Offre P."/>
            <person name="Zumbragel S."/>
            <person name="Haider S."/>
            <person name="Rychlik N."/>
            <person name="Nowka B."/>
            <person name="Schmeisser C."/>
            <person name="Lebedeva E.V."/>
            <person name="Rattei T."/>
            <person name="Bohm C."/>
            <person name="Schmid M."/>
            <person name="Galushko A."/>
            <person name="Hatzenpichler R."/>
            <person name="Weinmaier T."/>
            <person name="Daniel R."/>
            <person name="Schleper C."/>
            <person name="Spieck E."/>
            <person name="Streit W."/>
            <person name="Wagner M."/>
        </authorList>
    </citation>
    <scope>NUCLEOTIDE SEQUENCE [LARGE SCALE GENOMIC DNA]</scope>
    <source>
        <strain evidence="6">Ga9.2</strain>
    </source>
</reference>
<dbReference type="InterPro" id="IPR003085">
    <property type="entry name" value="AcuC"/>
</dbReference>
<dbReference type="AlphaFoldDB" id="K0INY5"/>
<dbReference type="InParanoid" id="K0INY5"/>
<dbReference type="UniPathway" id="UPA00040"/>
<dbReference type="KEGG" id="nga:Ngar_c32690"/>
<feature type="domain" description="Histone deacetylase" evidence="4">
    <location>
        <begin position="21"/>
        <end position="315"/>
    </location>
</feature>
<dbReference type="OrthoDB" id="147549at2157"/>
<organism evidence="5 6">
    <name type="scientific">Nitrososphaera gargensis (strain Ga9.2)</name>
    <dbReference type="NCBI Taxonomy" id="1237085"/>
    <lineage>
        <taxon>Archaea</taxon>
        <taxon>Nitrososphaerota</taxon>
        <taxon>Nitrososphaeria</taxon>
        <taxon>Nitrososphaerales</taxon>
        <taxon>Nitrososphaeraceae</taxon>
        <taxon>Nitrososphaera</taxon>
    </lineage>
</organism>
<dbReference type="InterPro" id="IPR023696">
    <property type="entry name" value="Ureohydrolase_dom_sf"/>
</dbReference>